<comment type="caution">
    <text evidence="7">The sequence shown here is derived from an EMBL/GenBank/DDBJ whole genome shotgun (WGS) entry which is preliminary data.</text>
</comment>
<keyword evidence="3" id="KW-0687">Ribonucleoprotein</keyword>
<dbReference type="GO" id="GO:0006412">
    <property type="term" value="P:translation"/>
    <property type="evidence" value="ECO:0007669"/>
    <property type="project" value="InterPro"/>
</dbReference>
<evidence type="ECO:0000256" key="5">
    <source>
        <dbReference type="ARBA" id="ARBA00035477"/>
    </source>
</evidence>
<organism evidence="7 8">
    <name type="scientific">Candidatus Shapirobacteria bacterium CG09_land_8_20_14_0_10_39_12</name>
    <dbReference type="NCBI Taxonomy" id="1974885"/>
    <lineage>
        <taxon>Bacteria</taxon>
        <taxon>Candidatus Shapironibacteriota</taxon>
    </lineage>
</organism>
<gene>
    <name evidence="7" type="ORF">COT64_03290</name>
</gene>
<dbReference type="SUPFAM" id="SSF110324">
    <property type="entry name" value="Ribosomal L27 protein-like"/>
    <property type="match status" value="1"/>
</dbReference>
<name>A0A2H0WNW7_9BACT</name>
<dbReference type="AlphaFoldDB" id="A0A2H0WNW7"/>
<dbReference type="Proteomes" id="UP000230775">
    <property type="component" value="Unassembled WGS sequence"/>
</dbReference>
<evidence type="ECO:0000256" key="3">
    <source>
        <dbReference type="ARBA" id="ARBA00023274"/>
    </source>
</evidence>
<evidence type="ECO:0000256" key="1">
    <source>
        <dbReference type="ARBA" id="ARBA00010797"/>
    </source>
</evidence>
<dbReference type="InterPro" id="IPR001684">
    <property type="entry name" value="Ribosomal_bL27"/>
</dbReference>
<proteinExistence type="inferred from homology"/>
<evidence type="ECO:0000313" key="7">
    <source>
        <dbReference type="EMBL" id="PIS14331.1"/>
    </source>
</evidence>
<dbReference type="Gene3D" id="2.40.50.100">
    <property type="match status" value="1"/>
</dbReference>
<dbReference type="GO" id="GO:0022625">
    <property type="term" value="C:cytosolic large ribosomal subunit"/>
    <property type="evidence" value="ECO:0007669"/>
    <property type="project" value="TreeGrafter"/>
</dbReference>
<dbReference type="EMBL" id="PEZI01000069">
    <property type="protein sequence ID" value="PIS14331.1"/>
    <property type="molecule type" value="Genomic_DNA"/>
</dbReference>
<keyword evidence="2 7" id="KW-0689">Ribosomal protein</keyword>
<evidence type="ECO:0000256" key="4">
    <source>
        <dbReference type="ARBA" id="ARBA00035175"/>
    </source>
</evidence>
<evidence type="ECO:0000313" key="8">
    <source>
        <dbReference type="Proteomes" id="UP000230775"/>
    </source>
</evidence>
<feature type="region of interest" description="Disordered" evidence="6">
    <location>
        <begin position="1"/>
        <end position="24"/>
    </location>
</feature>
<reference evidence="8" key="1">
    <citation type="submission" date="2017-09" db="EMBL/GenBank/DDBJ databases">
        <title>Depth-based differentiation of microbial function through sediment-hosted aquifers and enrichment of novel symbionts in the deep terrestrial subsurface.</title>
        <authorList>
            <person name="Probst A.J."/>
            <person name="Ladd B."/>
            <person name="Jarett J.K."/>
            <person name="Geller-Mcgrath D.E."/>
            <person name="Sieber C.M.K."/>
            <person name="Emerson J.B."/>
            <person name="Anantharaman K."/>
            <person name="Thomas B.C."/>
            <person name="Malmstrom R."/>
            <person name="Stieglmeier M."/>
            <person name="Klingl A."/>
            <person name="Woyke T."/>
            <person name="Ryan C.M."/>
            <person name="Banfield J.F."/>
        </authorList>
    </citation>
    <scope>NUCLEOTIDE SEQUENCE [LARGE SCALE GENOMIC DNA]</scope>
</reference>
<accession>A0A2H0WNW7</accession>
<dbReference type="PANTHER" id="PTHR15893">
    <property type="entry name" value="RIBOSOMAL PROTEIN L27"/>
    <property type="match status" value="1"/>
</dbReference>
<evidence type="ECO:0000256" key="2">
    <source>
        <dbReference type="ARBA" id="ARBA00022980"/>
    </source>
</evidence>
<dbReference type="PRINTS" id="PR00063">
    <property type="entry name" value="RIBOSOMALL27"/>
</dbReference>
<dbReference type="PANTHER" id="PTHR15893:SF0">
    <property type="entry name" value="LARGE RIBOSOMAL SUBUNIT PROTEIN BL27M"/>
    <property type="match status" value="1"/>
</dbReference>
<comment type="similarity">
    <text evidence="1">Belongs to the bacterial ribosomal protein bL27 family.</text>
</comment>
<evidence type="ECO:0000256" key="6">
    <source>
        <dbReference type="SAM" id="MobiDB-lite"/>
    </source>
</evidence>
<dbReference type="GO" id="GO:0003735">
    <property type="term" value="F:structural constituent of ribosome"/>
    <property type="evidence" value="ECO:0007669"/>
    <property type="project" value="InterPro"/>
</dbReference>
<dbReference type="Pfam" id="PF01016">
    <property type="entry name" value="Ribosomal_L27"/>
    <property type="match status" value="1"/>
</dbReference>
<protein>
    <recommendedName>
        <fullName evidence="4">Large ribosomal subunit protein bL27</fullName>
    </recommendedName>
    <alternativeName>
        <fullName evidence="5">50S ribosomal protein L27</fullName>
    </alternativeName>
</protein>
<sequence length="81" mass="8811">MAHTKTAGKARQGTPRRGRRLGIKLSSGSKIKSGEIILRQGGSSFHEGIGTKKGRDFTIYAMKDGLVNFKILKGKKIVEVI</sequence>